<protein>
    <submittedName>
        <fullName evidence="1">Uncharacterized protein</fullName>
    </submittedName>
</protein>
<keyword evidence="2" id="KW-1185">Reference proteome</keyword>
<gene>
    <name evidence="1" type="ORF">J437_LFUL005530</name>
</gene>
<sequence>MTTSEAQGSASHETGGIGRQCCKCCVAGAHPGFEIESTTKSEGVLRVVDGRLSTALALLHFK</sequence>
<evidence type="ECO:0000313" key="2">
    <source>
        <dbReference type="Proteomes" id="UP000792457"/>
    </source>
</evidence>
<dbReference type="EMBL" id="KZ308293">
    <property type="protein sequence ID" value="KAG8226713.1"/>
    <property type="molecule type" value="Genomic_DNA"/>
</dbReference>
<accession>A0A8K0NZ13</accession>
<comment type="caution">
    <text evidence="1">The sequence shown here is derived from an EMBL/GenBank/DDBJ whole genome shotgun (WGS) entry which is preliminary data.</text>
</comment>
<evidence type="ECO:0000313" key="1">
    <source>
        <dbReference type="EMBL" id="KAG8226713.1"/>
    </source>
</evidence>
<reference evidence="1" key="2">
    <citation type="submission" date="2017-10" db="EMBL/GenBank/DDBJ databases">
        <title>Ladona fulva Genome sequencing and assembly.</title>
        <authorList>
            <person name="Murali S."/>
            <person name="Richards S."/>
            <person name="Bandaranaike D."/>
            <person name="Bellair M."/>
            <person name="Blankenburg K."/>
            <person name="Chao H."/>
            <person name="Dinh H."/>
            <person name="Doddapaneni H."/>
            <person name="Dugan-Rocha S."/>
            <person name="Elkadiri S."/>
            <person name="Gnanaolivu R."/>
            <person name="Hernandez B."/>
            <person name="Skinner E."/>
            <person name="Javaid M."/>
            <person name="Lee S."/>
            <person name="Li M."/>
            <person name="Ming W."/>
            <person name="Munidasa M."/>
            <person name="Muniz J."/>
            <person name="Nguyen L."/>
            <person name="Hughes D."/>
            <person name="Osuji N."/>
            <person name="Pu L.-L."/>
            <person name="Puazo M."/>
            <person name="Qu C."/>
            <person name="Quiroz J."/>
            <person name="Raj R."/>
            <person name="Weissenberger G."/>
            <person name="Xin Y."/>
            <person name="Zou X."/>
            <person name="Han Y."/>
            <person name="Worley K."/>
            <person name="Muzny D."/>
            <person name="Gibbs R."/>
        </authorList>
    </citation>
    <scope>NUCLEOTIDE SEQUENCE</scope>
    <source>
        <strain evidence="1">Sampled in the wild</strain>
    </source>
</reference>
<dbReference type="AlphaFoldDB" id="A0A8K0NZ13"/>
<dbReference type="Proteomes" id="UP000792457">
    <property type="component" value="Unassembled WGS sequence"/>
</dbReference>
<organism evidence="1 2">
    <name type="scientific">Ladona fulva</name>
    <name type="common">Scarce chaser dragonfly</name>
    <name type="synonym">Libellula fulva</name>
    <dbReference type="NCBI Taxonomy" id="123851"/>
    <lineage>
        <taxon>Eukaryota</taxon>
        <taxon>Metazoa</taxon>
        <taxon>Ecdysozoa</taxon>
        <taxon>Arthropoda</taxon>
        <taxon>Hexapoda</taxon>
        <taxon>Insecta</taxon>
        <taxon>Pterygota</taxon>
        <taxon>Palaeoptera</taxon>
        <taxon>Odonata</taxon>
        <taxon>Epiprocta</taxon>
        <taxon>Anisoptera</taxon>
        <taxon>Libelluloidea</taxon>
        <taxon>Libellulidae</taxon>
        <taxon>Ladona</taxon>
    </lineage>
</organism>
<name>A0A8K0NZ13_LADFU</name>
<reference evidence="1" key="1">
    <citation type="submission" date="2013-04" db="EMBL/GenBank/DDBJ databases">
        <authorList>
            <person name="Qu J."/>
            <person name="Murali S.C."/>
            <person name="Bandaranaike D."/>
            <person name="Bellair M."/>
            <person name="Blankenburg K."/>
            <person name="Chao H."/>
            <person name="Dinh H."/>
            <person name="Doddapaneni H."/>
            <person name="Downs B."/>
            <person name="Dugan-Rocha S."/>
            <person name="Elkadiri S."/>
            <person name="Gnanaolivu R.D."/>
            <person name="Hernandez B."/>
            <person name="Javaid M."/>
            <person name="Jayaseelan J.C."/>
            <person name="Lee S."/>
            <person name="Li M."/>
            <person name="Ming W."/>
            <person name="Munidasa M."/>
            <person name="Muniz J."/>
            <person name="Nguyen L."/>
            <person name="Ongeri F."/>
            <person name="Osuji N."/>
            <person name="Pu L.-L."/>
            <person name="Puazo M."/>
            <person name="Qu C."/>
            <person name="Quiroz J."/>
            <person name="Raj R."/>
            <person name="Weissenberger G."/>
            <person name="Xin Y."/>
            <person name="Zou X."/>
            <person name="Han Y."/>
            <person name="Richards S."/>
            <person name="Worley K."/>
            <person name="Muzny D."/>
            <person name="Gibbs R."/>
        </authorList>
    </citation>
    <scope>NUCLEOTIDE SEQUENCE</scope>
    <source>
        <strain evidence="1">Sampled in the wild</strain>
    </source>
</reference>
<proteinExistence type="predicted"/>